<evidence type="ECO:0000313" key="1">
    <source>
        <dbReference type="EMBL" id="MEJ8305400.1"/>
    </source>
</evidence>
<comment type="caution">
    <text evidence="1">The sequence shown here is derived from an EMBL/GenBank/DDBJ whole genome shotgun (WGS) entry which is preliminary data.</text>
</comment>
<proteinExistence type="predicted"/>
<dbReference type="EMBL" id="JBBKAR010000042">
    <property type="protein sequence ID" value="MEJ8305400.1"/>
    <property type="molecule type" value="Genomic_DNA"/>
</dbReference>
<protein>
    <submittedName>
        <fullName evidence="1">Glycoside hydrolase family 2 TIM barrel-domain containing protein</fullName>
    </submittedName>
</protein>
<keyword evidence="2" id="KW-1185">Reference proteome</keyword>
<organism evidence="1 2">
    <name type="scientific">Saccharibacillus sacchari</name>
    <dbReference type="NCBI Taxonomy" id="456493"/>
    <lineage>
        <taxon>Bacteria</taxon>
        <taxon>Bacillati</taxon>
        <taxon>Bacillota</taxon>
        <taxon>Bacilli</taxon>
        <taxon>Bacillales</taxon>
        <taxon>Paenibacillaceae</taxon>
        <taxon>Saccharibacillus</taxon>
    </lineage>
</organism>
<name>A0ACC6PEL5_9BACL</name>
<evidence type="ECO:0000313" key="2">
    <source>
        <dbReference type="Proteomes" id="UP001380953"/>
    </source>
</evidence>
<dbReference type="Proteomes" id="UP001380953">
    <property type="component" value="Unassembled WGS sequence"/>
</dbReference>
<gene>
    <name evidence="1" type="ORF">WKI47_15940</name>
</gene>
<sequence>MNRTLLFNDGWTFAKSPLDTQHWQSLNFGPVEIPHDWLIADTQNLYEDSIGWYKRVLTADANWETEGVRKLMLLFEGVYMDSTAYVNGQQIGEWKYGYSTFEFDIFPALKEGDNEIVVKVVHQSPNSRWYSGAGLYRNVWLKTRGDSYIDTDGVYVSTSRHGDNWRIAIETEVETVGALELSHHLYDGDTLVAERSIRLAPSAELTPAQPEDAPLPDAAVQAEQGFGKAEKNNQYKREALESSRSTPRRTFQEALLDVPNPRLWSPSEPKLYRLETSIRLPDTGQVIEQVQQNIGFREIEFHAQHGFSLNGQHMKLNGVCEHHDLGALGAAFNVAAQRRRFAQLKEMGVNAIRTAHNMPAPGVMDLADEMGFLVVSESFDMWERPKTTYDYARFFQEWSSRDVRSWVRRDRNHPSLILWSIGNEIYDTHADERGQEVTRMLRELVREFDPRGNAPVTIGSNYMPWENAQKCADIVKIAGYNYAEKYYGDHHNEHPDWIIYGSETASVVQSRGVYHFPFERPILTDDDRQCSALGNSPTSWGAKSAEACILAERDAPYSLGQFIWTGFDYIGEPTPYHTKNSYFGQIDTAGFPKDSYYIYQAAWTDYRKSPMVHIFPYWDFNDGQIIDVRVCSNAPRIELRLDDETVGFHETDWASGSQPVAHWKIPFKAGRLTALAYDENGEIIAEDIRESFGDARNLRLQADRRSLHADGRDVAYLEISATDAEGRPVENATNRVKIEVGGAGRLLGMDNGDSTDYDAYQGNSRQLFSGKAVAIIGSTLEAGTITVRVSSPGLADASFELTTQAVDPEVTQGLSVVLDCGGTDSSEEKEQAKAGDTTAASAADEGIPVPVRKIRIVSESGRKLDAEQSSVRVKAELYPAGTPCRDVEWTVTDDAGILSHLAVVEADGLEATVTALGDGAFRLRCASRSGSGDVRLISQLEFEATGLGTAYHDPYGFVSAGVYDYSRGEVGTGNERGVATSRDGETHVGFTRLDFGPYGADTITLPIFALSDEEYPIEIWAGIPNDEGSELLADVIYQKPSIWNTYQDATYTLSRRLRGIETLCFVLRQKVHIKGFAFAPQSRAFEWNRALDCDRVYGDAFERTDRAVERIGNNVSIEFADMDFGAEGTDGLTIRGTSPIALNTIQIRFEHDNGEARRLVEFAESDGYDQRRFPLEPITGRCRVTFIFLPGSNFDFDGFRFERTGSESV</sequence>
<reference evidence="1" key="1">
    <citation type="submission" date="2024-03" db="EMBL/GenBank/DDBJ databases">
        <title>Whole genome sequecning of epiphytes from Marcgravia umbellata leaves.</title>
        <authorList>
            <person name="Kumar G."/>
            <person name="Savka M.A."/>
        </authorList>
    </citation>
    <scope>NUCLEOTIDE SEQUENCE</scope>
    <source>
        <strain evidence="1">RIT_BL5</strain>
    </source>
</reference>
<keyword evidence="1" id="KW-0378">Hydrolase</keyword>
<accession>A0ACC6PEL5</accession>